<dbReference type="EMBL" id="VJMH01005304">
    <property type="protein sequence ID" value="KAF0697582.1"/>
    <property type="molecule type" value="Genomic_DNA"/>
</dbReference>
<sequence>MSKPVPGPRHPLTIQRREHLLRVLKRCSNGSSGLATLTLSASASTMPSLPANMSLVTRRTPLTLRQLTPPSSSHEKDMAAWDHSVQHYQSELRAIEAEQAEALQSKYHDQVMRDKQSKAIRTSLQQFTDAMLARPPDDAYMARPTTTWTIDHGCINRNSTPFSMAWKRAVDLTAPLLPGPSSSRKSTPKWPMFGPSSMPTTACTFKYACLIHAPNPTNQRRCLMNIKATHRLQMHQRQLQTLETEAENRAFADLVDEERRIQDRRVALRQESKLRTRKQHQAALLDQIQTKARARDTKRPTDKRLPPNHQVQAPWWTDASKAFDGRNDDYAPQPDILHLAAPVKRFGRKGAPWFDE</sequence>
<feature type="compositionally biased region" description="Basic and acidic residues" evidence="1">
    <location>
        <begin position="293"/>
        <end position="305"/>
    </location>
</feature>
<gene>
    <name evidence="3" type="primary">Aste57867_11746</name>
    <name evidence="2" type="ORF">As57867_011701</name>
    <name evidence="3" type="ORF">ASTE57867_11746</name>
</gene>
<name>A0A485KTS6_9STRA</name>
<dbReference type="OrthoDB" id="10618676at2759"/>
<feature type="region of interest" description="Disordered" evidence="1">
    <location>
        <begin position="289"/>
        <end position="310"/>
    </location>
</feature>
<evidence type="ECO:0000313" key="2">
    <source>
        <dbReference type="EMBL" id="KAF0697582.1"/>
    </source>
</evidence>
<dbReference type="AlphaFoldDB" id="A0A485KTS6"/>
<reference evidence="3 4" key="1">
    <citation type="submission" date="2019-03" db="EMBL/GenBank/DDBJ databases">
        <authorList>
            <person name="Gaulin E."/>
            <person name="Dumas B."/>
        </authorList>
    </citation>
    <scope>NUCLEOTIDE SEQUENCE [LARGE SCALE GENOMIC DNA]</scope>
    <source>
        <strain evidence="3">CBS 568.67</strain>
    </source>
</reference>
<dbReference type="Proteomes" id="UP000332933">
    <property type="component" value="Unassembled WGS sequence"/>
</dbReference>
<keyword evidence="4" id="KW-1185">Reference proteome</keyword>
<proteinExistence type="predicted"/>
<accession>A0A485KTS6</accession>
<protein>
    <submittedName>
        <fullName evidence="3">Aste57867_11746 protein</fullName>
    </submittedName>
</protein>
<dbReference type="EMBL" id="CAADRA010005325">
    <property type="protein sequence ID" value="VFT88602.1"/>
    <property type="molecule type" value="Genomic_DNA"/>
</dbReference>
<reference evidence="2" key="2">
    <citation type="submission" date="2019-06" db="EMBL/GenBank/DDBJ databases">
        <title>Genomics analysis of Aphanomyces spp. identifies a new class of oomycete effector associated with host adaptation.</title>
        <authorList>
            <person name="Gaulin E."/>
        </authorList>
    </citation>
    <scope>NUCLEOTIDE SEQUENCE</scope>
    <source>
        <strain evidence="2">CBS 578.67</strain>
    </source>
</reference>
<evidence type="ECO:0000313" key="4">
    <source>
        <dbReference type="Proteomes" id="UP000332933"/>
    </source>
</evidence>
<evidence type="ECO:0000313" key="3">
    <source>
        <dbReference type="EMBL" id="VFT88602.1"/>
    </source>
</evidence>
<evidence type="ECO:0000256" key="1">
    <source>
        <dbReference type="SAM" id="MobiDB-lite"/>
    </source>
</evidence>
<organism evidence="3 4">
    <name type="scientific">Aphanomyces stellatus</name>
    <dbReference type="NCBI Taxonomy" id="120398"/>
    <lineage>
        <taxon>Eukaryota</taxon>
        <taxon>Sar</taxon>
        <taxon>Stramenopiles</taxon>
        <taxon>Oomycota</taxon>
        <taxon>Saprolegniomycetes</taxon>
        <taxon>Saprolegniales</taxon>
        <taxon>Verrucalvaceae</taxon>
        <taxon>Aphanomyces</taxon>
    </lineage>
</organism>